<keyword evidence="7" id="KW-1185">Reference proteome</keyword>
<dbReference type="PANTHER" id="PTHR12203">
    <property type="entry name" value="KDEL LYS-ASP-GLU-LEU CONTAINING - RELATED"/>
    <property type="match status" value="1"/>
</dbReference>
<evidence type="ECO:0000259" key="5">
    <source>
        <dbReference type="SMART" id="SM00672"/>
    </source>
</evidence>
<proteinExistence type="inferred from homology"/>
<dbReference type="PANTHER" id="PTHR12203:SF35">
    <property type="entry name" value="PROTEIN O-GLUCOSYLTRANSFERASE 1"/>
    <property type="match status" value="1"/>
</dbReference>
<dbReference type="Proteomes" id="UP001431209">
    <property type="component" value="Unassembled WGS sequence"/>
</dbReference>
<protein>
    <submittedName>
        <fullName evidence="6">Kdelc1</fullName>
    </submittedName>
</protein>
<dbReference type="Pfam" id="PF05686">
    <property type="entry name" value="Glyco_transf_90"/>
    <property type="match status" value="1"/>
</dbReference>
<comment type="caution">
    <text evidence="6">The sequence shown here is derived from an EMBL/GenBank/DDBJ whole genome shotgun (WGS) entry which is preliminary data.</text>
</comment>
<name>A0AAW2Z943_9EUKA</name>
<keyword evidence="4" id="KW-0472">Membrane</keyword>
<dbReference type="AlphaFoldDB" id="A0AAW2Z943"/>
<feature type="domain" description="Glycosyl transferase CAP10" evidence="5">
    <location>
        <begin position="189"/>
        <end position="429"/>
    </location>
</feature>
<keyword evidence="4" id="KW-0812">Transmembrane</keyword>
<reference evidence="6 7" key="1">
    <citation type="submission" date="2024-03" db="EMBL/GenBank/DDBJ databases">
        <title>The Acrasis kona genome and developmental transcriptomes reveal deep origins of eukaryotic multicellular pathways.</title>
        <authorList>
            <person name="Sheikh S."/>
            <person name="Fu C.-J."/>
            <person name="Brown M.W."/>
            <person name="Baldauf S.L."/>
        </authorList>
    </citation>
    <scope>NUCLEOTIDE SEQUENCE [LARGE SCALE GENOMIC DNA]</scope>
    <source>
        <strain evidence="6 7">ATCC MYA-3509</strain>
    </source>
</reference>
<keyword evidence="2" id="KW-0808">Transferase</keyword>
<dbReference type="SMART" id="SM00672">
    <property type="entry name" value="CAP10"/>
    <property type="match status" value="1"/>
</dbReference>
<comment type="similarity">
    <text evidence="1">Belongs to the glycosyltransferase 90 family.</text>
</comment>
<feature type="region of interest" description="Disordered" evidence="3">
    <location>
        <begin position="1"/>
        <end position="22"/>
    </location>
</feature>
<evidence type="ECO:0000256" key="3">
    <source>
        <dbReference type="SAM" id="MobiDB-lite"/>
    </source>
</evidence>
<evidence type="ECO:0000256" key="2">
    <source>
        <dbReference type="ARBA" id="ARBA00022679"/>
    </source>
</evidence>
<dbReference type="InterPro" id="IPR051091">
    <property type="entry name" value="O-Glucosyltr/Glycosyltrsf_90"/>
</dbReference>
<dbReference type="GO" id="GO:0016740">
    <property type="term" value="F:transferase activity"/>
    <property type="evidence" value="ECO:0007669"/>
    <property type="project" value="UniProtKB-KW"/>
</dbReference>
<keyword evidence="4" id="KW-1133">Transmembrane helix</keyword>
<accession>A0AAW2Z943</accession>
<sequence length="454" mass="52988">MQTSEFTPTHRPTHRKELSDGIFPNFVPDQHETTQHEPEIEANRKVRRKRTMSRSSVVVKAPIMHFVQKPRICLLITGFLCVLILLLLYLTVFNETMYRRFFPRISTQLINRDWNQPQSSCVSFIGDNFNKINDEKLSGEQNLNLLLDRKNILHMLIVNNQFYVRRKDYSSGVHGMIYDFMSDLTSAFKIPDTRFALHLGDLNEESNEPEDNFGQVLFTMTNQPTENMITVPNITAINIWEAVEKNKLDRIKGRHLFHDRNKVALFRGTFSESTPLAESNIGKLLAFSLRFPQLVDAKLYSCETCTEQELKDLKEKRQLLDTPMNLVEQMSYRYHIVMSGQVSLRRLFSKSLIISTNSKVTQYNGKLTPYQEYIPLREDLSDLPRKLKWANDYSHTVKDIANRAEELATVLMGKECAIYNWKVSLEKYASHQKNVKNLLNDEEWTRVSPYIIYS</sequence>
<dbReference type="InterPro" id="IPR006598">
    <property type="entry name" value="CAP10"/>
</dbReference>
<evidence type="ECO:0000256" key="4">
    <source>
        <dbReference type="SAM" id="Phobius"/>
    </source>
</evidence>
<evidence type="ECO:0000256" key="1">
    <source>
        <dbReference type="ARBA" id="ARBA00010118"/>
    </source>
</evidence>
<feature type="transmembrane region" description="Helical" evidence="4">
    <location>
        <begin position="72"/>
        <end position="92"/>
    </location>
</feature>
<gene>
    <name evidence="6" type="ORF">AKO1_004319</name>
</gene>
<evidence type="ECO:0000313" key="6">
    <source>
        <dbReference type="EMBL" id="KAL0485197.1"/>
    </source>
</evidence>
<organism evidence="6 7">
    <name type="scientific">Acrasis kona</name>
    <dbReference type="NCBI Taxonomy" id="1008807"/>
    <lineage>
        <taxon>Eukaryota</taxon>
        <taxon>Discoba</taxon>
        <taxon>Heterolobosea</taxon>
        <taxon>Tetramitia</taxon>
        <taxon>Eutetramitia</taxon>
        <taxon>Acrasidae</taxon>
        <taxon>Acrasis</taxon>
    </lineage>
</organism>
<dbReference type="EMBL" id="JAOPGA020001113">
    <property type="protein sequence ID" value="KAL0485197.1"/>
    <property type="molecule type" value="Genomic_DNA"/>
</dbReference>
<evidence type="ECO:0000313" key="7">
    <source>
        <dbReference type="Proteomes" id="UP001431209"/>
    </source>
</evidence>